<proteinExistence type="predicted"/>
<name>A0ABQ1PHC6_9MICC</name>
<dbReference type="EMBL" id="BMJI01000019">
    <property type="protein sequence ID" value="GGC97140.1"/>
    <property type="molecule type" value="Genomic_DNA"/>
</dbReference>
<comment type="caution">
    <text evidence="1">The sequence shown here is derived from an EMBL/GenBank/DDBJ whole genome shotgun (WGS) entry which is preliminary data.</text>
</comment>
<evidence type="ECO:0000313" key="1">
    <source>
        <dbReference type="EMBL" id="GGC97140.1"/>
    </source>
</evidence>
<gene>
    <name evidence="1" type="ORF">GCM10011512_25200</name>
</gene>
<evidence type="ECO:0000313" key="2">
    <source>
        <dbReference type="Proteomes" id="UP000597761"/>
    </source>
</evidence>
<sequence length="114" mass="12906">MSGRTPRWENTKEVPAADVPEVFSVSVRSEWRHCDVLVDEALPENRWKVTFRDGAQAWAAGAQHLPGIDGDPYDRVSGWIDGDDLGEFRSLVQRWENGKPVGDPEERWEYGPLG</sequence>
<organism evidence="1 2">
    <name type="scientific">Tersicoccus solisilvae</name>
    <dbReference type="NCBI Taxonomy" id="1882339"/>
    <lineage>
        <taxon>Bacteria</taxon>
        <taxon>Bacillati</taxon>
        <taxon>Actinomycetota</taxon>
        <taxon>Actinomycetes</taxon>
        <taxon>Micrococcales</taxon>
        <taxon>Micrococcaceae</taxon>
        <taxon>Tersicoccus</taxon>
    </lineage>
</organism>
<dbReference type="Proteomes" id="UP000597761">
    <property type="component" value="Unassembled WGS sequence"/>
</dbReference>
<keyword evidence="2" id="KW-1185">Reference proteome</keyword>
<reference evidence="2" key="1">
    <citation type="journal article" date="2019" name="Int. J. Syst. Evol. Microbiol.">
        <title>The Global Catalogue of Microorganisms (GCM) 10K type strain sequencing project: providing services to taxonomists for standard genome sequencing and annotation.</title>
        <authorList>
            <consortium name="The Broad Institute Genomics Platform"/>
            <consortium name="The Broad Institute Genome Sequencing Center for Infectious Disease"/>
            <person name="Wu L."/>
            <person name="Ma J."/>
        </authorList>
    </citation>
    <scope>NUCLEOTIDE SEQUENCE [LARGE SCALE GENOMIC DNA]</scope>
    <source>
        <strain evidence="2">CGMCC 1.15480</strain>
    </source>
</reference>
<accession>A0ABQ1PHC6</accession>
<protein>
    <submittedName>
        <fullName evidence="1">Uncharacterized protein</fullName>
    </submittedName>
</protein>